<reference evidence="2" key="1">
    <citation type="journal article" date="2021" name="PeerJ">
        <title>Extensive microbial diversity within the chicken gut microbiome revealed by metagenomics and culture.</title>
        <authorList>
            <person name="Gilroy R."/>
            <person name="Ravi A."/>
            <person name="Getino M."/>
            <person name="Pursley I."/>
            <person name="Horton D.L."/>
            <person name="Alikhan N.F."/>
            <person name="Baker D."/>
            <person name="Gharbi K."/>
            <person name="Hall N."/>
            <person name="Watson M."/>
            <person name="Adriaenssens E.M."/>
            <person name="Foster-Nyarko E."/>
            <person name="Jarju S."/>
            <person name="Secka A."/>
            <person name="Antonio M."/>
            <person name="Oren A."/>
            <person name="Chaudhuri R.R."/>
            <person name="La Ragione R."/>
            <person name="Hildebrand F."/>
            <person name="Pallen M.J."/>
        </authorList>
    </citation>
    <scope>NUCLEOTIDE SEQUENCE</scope>
    <source>
        <strain evidence="2">CHK156-179</strain>
    </source>
</reference>
<evidence type="ECO:0000313" key="2">
    <source>
        <dbReference type="EMBL" id="HJA02188.1"/>
    </source>
</evidence>
<dbReference type="EMBL" id="DXAJ01000034">
    <property type="protein sequence ID" value="HJA02188.1"/>
    <property type="molecule type" value="Genomic_DNA"/>
</dbReference>
<organism evidence="2 3">
    <name type="scientific">Candidatus Gallimonas gallistercoris</name>
    <dbReference type="NCBI Taxonomy" id="2838602"/>
    <lineage>
        <taxon>Bacteria</taxon>
        <taxon>Bacillati</taxon>
        <taxon>Bacillota</taxon>
        <taxon>Clostridia</taxon>
        <taxon>Candidatus Gallimonas</taxon>
    </lineage>
</organism>
<gene>
    <name evidence="2" type="ORF">H9797_02265</name>
</gene>
<proteinExistence type="predicted"/>
<accession>A0A9D2H060</accession>
<evidence type="ECO:0000313" key="3">
    <source>
        <dbReference type="Proteomes" id="UP000824221"/>
    </source>
</evidence>
<evidence type="ECO:0000256" key="1">
    <source>
        <dbReference type="SAM" id="Phobius"/>
    </source>
</evidence>
<keyword evidence="1" id="KW-0472">Membrane</keyword>
<reference evidence="2" key="2">
    <citation type="submission" date="2021-04" db="EMBL/GenBank/DDBJ databases">
        <authorList>
            <person name="Gilroy R."/>
        </authorList>
    </citation>
    <scope>NUCLEOTIDE SEQUENCE</scope>
    <source>
        <strain evidence="2">CHK156-179</strain>
    </source>
</reference>
<dbReference type="AlphaFoldDB" id="A0A9D2H060"/>
<name>A0A9D2H060_9FIRM</name>
<protein>
    <submittedName>
        <fullName evidence="2">Uncharacterized protein</fullName>
    </submittedName>
</protein>
<keyword evidence="1" id="KW-0812">Transmembrane</keyword>
<dbReference type="Proteomes" id="UP000824221">
    <property type="component" value="Unassembled WGS sequence"/>
</dbReference>
<feature type="transmembrane region" description="Helical" evidence="1">
    <location>
        <begin position="85"/>
        <end position="118"/>
    </location>
</feature>
<comment type="caution">
    <text evidence="2">The sequence shown here is derived from an EMBL/GenBank/DDBJ whole genome shotgun (WGS) entry which is preliminary data.</text>
</comment>
<keyword evidence="1" id="KW-1133">Transmembrane helix</keyword>
<sequence>MELSAASKNGTAILYQENFWTGKKALIINGTPATKIGKKQFSFTAADGKATFYTVQGSFISGVKVEISDPKETVVLAQNMWYDWVILVLSLVGILPGVIFCGAVGGFFSVLCCFLAAVFNMTIARSKMNFALRLLLQIVIIALANAVWVGLWFVIVVLLLNATQGTAAAAIAAVL</sequence>